<dbReference type="EC" id="2.7.8.5" evidence="11"/>
<evidence type="ECO:0000256" key="5">
    <source>
        <dbReference type="ARBA" id="ARBA00022692"/>
    </source>
</evidence>
<dbReference type="InParanoid" id="A0A7L4YRP1"/>
<keyword evidence="10" id="KW-1208">Phospholipid metabolism</keyword>
<dbReference type="InterPro" id="IPR004570">
    <property type="entry name" value="Phosphatidylglycerol_P_synth"/>
</dbReference>
<dbReference type="PIRSF" id="PIRSF000847">
    <property type="entry name" value="Phos_ph_gly_syn"/>
    <property type="match status" value="1"/>
</dbReference>
<comment type="similarity">
    <text evidence="2 12">Belongs to the CDP-alcohol phosphatidyltransferase class-I family.</text>
</comment>
<dbReference type="GO" id="GO:0046474">
    <property type="term" value="P:glycerophospholipid biosynthetic process"/>
    <property type="evidence" value="ECO:0007669"/>
    <property type="project" value="TreeGrafter"/>
</dbReference>
<dbReference type="NCBIfam" id="TIGR00560">
    <property type="entry name" value="pgsA"/>
    <property type="match status" value="1"/>
</dbReference>
<dbReference type="InterPro" id="IPR043130">
    <property type="entry name" value="CDP-OH_PTrfase_TM_dom"/>
</dbReference>
<name>A0A7L4YRP1_9ACTN</name>
<gene>
    <name evidence="14" type="primary">pgsA</name>
    <name evidence="14" type="ORF">EK0264_17615</name>
</gene>
<dbReference type="GO" id="GO:0008444">
    <property type="term" value="F:CDP-diacylglycerol-glycerol-3-phosphate 3-phosphatidyltransferase activity"/>
    <property type="evidence" value="ECO:0007669"/>
    <property type="project" value="UniProtKB-UniRule"/>
</dbReference>
<dbReference type="PANTHER" id="PTHR14269">
    <property type="entry name" value="CDP-DIACYLGLYCEROL--GLYCEROL-3-PHOSPHATE 3-PHOSPHATIDYLTRANSFERASE-RELATED"/>
    <property type="match status" value="1"/>
</dbReference>
<keyword evidence="9" id="KW-0594">Phospholipid biosynthesis</keyword>
<proteinExistence type="inferred from homology"/>
<evidence type="ECO:0000256" key="11">
    <source>
        <dbReference type="NCBIfam" id="TIGR00560"/>
    </source>
</evidence>
<evidence type="ECO:0000256" key="7">
    <source>
        <dbReference type="ARBA" id="ARBA00023098"/>
    </source>
</evidence>
<evidence type="ECO:0000313" key="15">
    <source>
        <dbReference type="Proteomes" id="UP000463857"/>
    </source>
</evidence>
<keyword evidence="7" id="KW-0443">Lipid metabolism</keyword>
<evidence type="ECO:0000256" key="9">
    <source>
        <dbReference type="ARBA" id="ARBA00023209"/>
    </source>
</evidence>
<evidence type="ECO:0000256" key="1">
    <source>
        <dbReference type="ARBA" id="ARBA00004141"/>
    </source>
</evidence>
<evidence type="ECO:0000313" key="14">
    <source>
        <dbReference type="EMBL" id="QHC01911.1"/>
    </source>
</evidence>
<feature type="transmembrane region" description="Helical" evidence="13">
    <location>
        <begin position="160"/>
        <end position="181"/>
    </location>
</feature>
<dbReference type="Pfam" id="PF01066">
    <property type="entry name" value="CDP-OH_P_transf"/>
    <property type="match status" value="1"/>
</dbReference>
<dbReference type="InterPro" id="IPR048254">
    <property type="entry name" value="CDP_ALCOHOL_P_TRANSF_CS"/>
</dbReference>
<evidence type="ECO:0000256" key="13">
    <source>
        <dbReference type="SAM" id="Phobius"/>
    </source>
</evidence>
<dbReference type="EMBL" id="CP047156">
    <property type="protein sequence ID" value="QHC01911.1"/>
    <property type="molecule type" value="Genomic_DNA"/>
</dbReference>
<dbReference type="GO" id="GO:0016020">
    <property type="term" value="C:membrane"/>
    <property type="evidence" value="ECO:0007669"/>
    <property type="project" value="UniProtKB-SubCell"/>
</dbReference>
<evidence type="ECO:0000256" key="4">
    <source>
        <dbReference type="ARBA" id="ARBA00022679"/>
    </source>
</evidence>
<dbReference type="FunCoup" id="A0A7L4YRP1">
    <property type="interactions" value="157"/>
</dbReference>
<protein>
    <recommendedName>
        <fullName evidence="11">CDP-diacylglycerol--glycerol-3-phosphate 3-phosphatidyltransferase</fullName>
        <ecNumber evidence="11">2.7.8.5</ecNumber>
    </recommendedName>
</protein>
<dbReference type="Gene3D" id="1.20.120.1760">
    <property type="match status" value="1"/>
</dbReference>
<dbReference type="Proteomes" id="UP000463857">
    <property type="component" value="Chromosome"/>
</dbReference>
<keyword evidence="15" id="KW-1185">Reference proteome</keyword>
<dbReference type="UniPathway" id="UPA00085"/>
<keyword evidence="5 13" id="KW-0812">Transmembrane</keyword>
<dbReference type="InterPro" id="IPR050324">
    <property type="entry name" value="CDP-alcohol_PTase-I"/>
</dbReference>
<dbReference type="OrthoDB" id="9796672at2"/>
<reference evidence="14 15" key="1">
    <citation type="journal article" date="2018" name="Int. J. Syst. Evol. Microbiol.">
        <title>Epidermidibacterium keratini gen. nov., sp. nov., a member of the family Sporichthyaceae, isolated from keratin epidermis.</title>
        <authorList>
            <person name="Lee D.G."/>
            <person name="Trujillo M.E."/>
            <person name="Kang S."/>
            <person name="Nam J.J."/>
            <person name="Kim Y.J."/>
        </authorList>
    </citation>
    <scope>NUCLEOTIDE SEQUENCE [LARGE SCALE GENOMIC DNA]</scope>
    <source>
        <strain evidence="14 15">EPI-7</strain>
    </source>
</reference>
<evidence type="ECO:0000256" key="6">
    <source>
        <dbReference type="ARBA" id="ARBA00022989"/>
    </source>
</evidence>
<keyword evidence="8 13" id="KW-0472">Membrane</keyword>
<feature type="transmembrane region" description="Helical" evidence="13">
    <location>
        <begin position="12"/>
        <end position="35"/>
    </location>
</feature>
<dbReference type="AlphaFoldDB" id="A0A7L4YRP1"/>
<organism evidence="14 15">
    <name type="scientific">Epidermidibacterium keratini</name>
    <dbReference type="NCBI Taxonomy" id="1891644"/>
    <lineage>
        <taxon>Bacteria</taxon>
        <taxon>Bacillati</taxon>
        <taxon>Actinomycetota</taxon>
        <taxon>Actinomycetes</taxon>
        <taxon>Sporichthyales</taxon>
        <taxon>Sporichthyaceae</taxon>
        <taxon>Epidermidibacterium</taxon>
    </lineage>
</organism>
<evidence type="ECO:0000256" key="8">
    <source>
        <dbReference type="ARBA" id="ARBA00023136"/>
    </source>
</evidence>
<dbReference type="RefSeq" id="WP_159547035.1">
    <property type="nucleotide sequence ID" value="NZ_CP047156.1"/>
</dbReference>
<dbReference type="PANTHER" id="PTHR14269:SF52">
    <property type="entry name" value="PHOSPHATIDYLGLYCEROPHOSPHATE SYNTHASE-RELATED"/>
    <property type="match status" value="1"/>
</dbReference>
<dbReference type="PROSITE" id="PS00379">
    <property type="entry name" value="CDP_ALCOHOL_P_TRANSF"/>
    <property type="match status" value="1"/>
</dbReference>
<comment type="subcellular location">
    <subcellularLocation>
        <location evidence="1">Membrane</location>
        <topology evidence="1">Multi-pass membrane protein</topology>
    </subcellularLocation>
</comment>
<evidence type="ECO:0000256" key="2">
    <source>
        <dbReference type="ARBA" id="ARBA00010441"/>
    </source>
</evidence>
<keyword evidence="4 12" id="KW-0808">Transferase</keyword>
<keyword evidence="3" id="KW-0444">Lipid biosynthesis</keyword>
<dbReference type="InterPro" id="IPR000462">
    <property type="entry name" value="CDP-OH_P_trans"/>
</dbReference>
<keyword evidence="6 13" id="KW-1133">Transmembrane helix</keyword>
<evidence type="ECO:0000256" key="12">
    <source>
        <dbReference type="RuleBase" id="RU003750"/>
    </source>
</evidence>
<dbReference type="KEGG" id="eke:EK0264_17615"/>
<evidence type="ECO:0000256" key="10">
    <source>
        <dbReference type="ARBA" id="ARBA00023264"/>
    </source>
</evidence>
<feature type="transmembrane region" description="Helical" evidence="13">
    <location>
        <begin position="86"/>
        <end position="111"/>
    </location>
</feature>
<sequence>MAPESGPRRVSVYNIANALTALRLLLVPVFVWLLLHQDGRSDAWRYAAAGVFAIAVITDKFDGDIARARGLITDFGKMADPIADKALMGSALIGLSLLNLLPWWVTIVILVRELGITLLRFVVIRHGVIPASRGGKLKTLVQSVAIWCYIMPWDGVFGSIRWWLMGLAVALTVLTGLDYVARAIRLVRNADDARAGTAADGEHAVERDAG</sequence>
<evidence type="ECO:0000256" key="3">
    <source>
        <dbReference type="ARBA" id="ARBA00022516"/>
    </source>
</evidence>
<accession>A0A7L4YRP1</accession>